<organism evidence="1 2">
    <name type="scientific">Streptomyces mordarskii</name>
    <dbReference type="NCBI Taxonomy" id="1226758"/>
    <lineage>
        <taxon>Bacteria</taxon>
        <taxon>Bacillati</taxon>
        <taxon>Actinomycetota</taxon>
        <taxon>Actinomycetes</taxon>
        <taxon>Kitasatosporales</taxon>
        <taxon>Streptomycetaceae</taxon>
        <taxon>Streptomyces</taxon>
    </lineage>
</organism>
<comment type="caution">
    <text evidence="1">The sequence shown here is derived from an EMBL/GenBank/DDBJ whole genome shotgun (WGS) entry which is preliminary data.</text>
</comment>
<accession>A0ABP3PSS9</accession>
<dbReference type="Proteomes" id="UP001501576">
    <property type="component" value="Unassembled WGS sequence"/>
</dbReference>
<evidence type="ECO:0000313" key="1">
    <source>
        <dbReference type="EMBL" id="GAA0574652.1"/>
    </source>
</evidence>
<protein>
    <submittedName>
        <fullName evidence="1">Uncharacterized protein</fullName>
    </submittedName>
</protein>
<dbReference type="EMBL" id="BAAABZ010000099">
    <property type="protein sequence ID" value="GAA0574652.1"/>
    <property type="molecule type" value="Genomic_DNA"/>
</dbReference>
<gene>
    <name evidence="1" type="ORF">GCM10010390_91990</name>
</gene>
<evidence type="ECO:0000313" key="2">
    <source>
        <dbReference type="Proteomes" id="UP001501576"/>
    </source>
</evidence>
<name>A0ABP3PSS9_9ACTN</name>
<keyword evidence="2" id="KW-1185">Reference proteome</keyword>
<reference evidence="2" key="1">
    <citation type="journal article" date="2019" name="Int. J. Syst. Evol. Microbiol.">
        <title>The Global Catalogue of Microorganisms (GCM) 10K type strain sequencing project: providing services to taxonomists for standard genome sequencing and annotation.</title>
        <authorList>
            <consortium name="The Broad Institute Genomics Platform"/>
            <consortium name="The Broad Institute Genome Sequencing Center for Infectious Disease"/>
            <person name="Wu L."/>
            <person name="Ma J."/>
        </authorList>
    </citation>
    <scope>NUCLEOTIDE SEQUENCE [LARGE SCALE GENOMIC DNA]</scope>
    <source>
        <strain evidence="2">JCM 5052</strain>
    </source>
</reference>
<proteinExistence type="predicted"/>
<sequence length="70" mass="7047">MHNARATPLSNIKVTINGASVDPTDGEALAEAGVSFGGSIVAGTSHRVTGGTVHGNVYGGQAKDDQEPTR</sequence>